<sequence length="932" mass="96337">MTVATVIRNAGWVVCRLLGWVCVACLILLGAVIGWAQASEYRLEAAFPGITFNQPLGFASAPGETNRLFILEKTGQIQMVTGLSSTPVKQLFLDLSSRVETYSEGGVLGLAFHPDFSNNRYFYVFYTTNNGTGLHDRVSRFTALAGSPSNTDLLATEVPLISQYDEAPNHNGGDLHFGTDGYLYVALGDEGGADDQYNNSQRIDRDFFAGILRIDVDQRAGNLAPNPHPAVHPGTYRVPQDNPFVGAASFNGIAINPGSVRTEFWAVGLRNPWRFAFDAPTGRLLAGDVGQGAREEIDLITRGGNYGWNYREGLVAGPRSNPPAGGTFINPIWDADRATAGSITGGVVYRGNRFPAMVGRYIFGDYVRDRIFAMTFLPSGSVQVEIILSVDAPVAFGIDPRNGDILVASIAQGVIQRVLGTEAPSNPNPNPNPDPDPDPLPPSSSPPPSPPPPPPPPPTPVITNQPVPQTVTVGHDVTFSAAASDGNGRWQVSSDNGSTWTDVSNNGTYSGATTTRLTIAGAGTALSGLRYRYVATNDIGPTNSEAAMLTVAPLFFPLPTGLALDATGNYYVADSMTNTIHKITGAGVVSLLAGAVGQAGSADGTTGARFNHPTGVTVVPFGTVFVADSANATIRRIATDGTVGTFAGSPTVRGNADGTGTNATFAAPQGLAHDSTGNLYLADAANHTIRRISSAGAVTTVAGTAGVAGTADGLSAAARFNRPEGVAVDAWGVLYVADTRNNTIRRIGPEGMVTTLAGVPGVSGSDNGVGLAATFNEPAGIAVDPFGNLVVADAGNNAIRRVTPAGAVTTLAGLPTVAGHQDGTGLDVWFNHPRAVVSDPTGTIYVADTGNAAIRKISSQGQVTTVALTAAVSPPVPPSPPVNPPATPTPSPSTGGGGGAVSGWFVAALGLLCLLRWTIRSPLAGTGRDSGR</sequence>
<feature type="region of interest" description="Disordered" evidence="2">
    <location>
        <begin position="871"/>
        <end position="897"/>
    </location>
</feature>
<name>A0A380TIT3_9ZZZZ</name>
<dbReference type="InterPro" id="IPR013783">
    <property type="entry name" value="Ig-like_fold"/>
</dbReference>
<accession>A0A380TIT3</accession>
<protein>
    <recommendedName>
        <fullName evidence="4">Glucose/Sorbosone dehydrogenase domain-containing protein</fullName>
    </recommendedName>
</protein>
<evidence type="ECO:0000256" key="3">
    <source>
        <dbReference type="SAM" id="Phobius"/>
    </source>
</evidence>
<gene>
    <name evidence="5" type="ORF">DF3PB_470014</name>
</gene>
<evidence type="ECO:0000256" key="2">
    <source>
        <dbReference type="SAM" id="MobiDB-lite"/>
    </source>
</evidence>
<reference evidence="5" key="1">
    <citation type="submission" date="2018-07" db="EMBL/GenBank/DDBJ databases">
        <authorList>
            <person name="Quirk P.G."/>
            <person name="Krulwich T.A."/>
        </authorList>
    </citation>
    <scope>NUCLEOTIDE SEQUENCE</scope>
</reference>
<dbReference type="AlphaFoldDB" id="A0A380TIT3"/>
<dbReference type="EMBL" id="UIDG01000412">
    <property type="protein sequence ID" value="SUS07603.1"/>
    <property type="molecule type" value="Genomic_DNA"/>
</dbReference>
<feature type="compositionally biased region" description="Pro residues" evidence="2">
    <location>
        <begin position="874"/>
        <end position="891"/>
    </location>
</feature>
<dbReference type="Pfam" id="PF07995">
    <property type="entry name" value="GSDH"/>
    <property type="match status" value="1"/>
</dbReference>
<feature type="domain" description="Glucose/Sorbosone dehydrogenase" evidence="4">
    <location>
        <begin position="53"/>
        <end position="376"/>
    </location>
</feature>
<dbReference type="InterPro" id="IPR012938">
    <property type="entry name" value="Glc/Sorbosone_DH"/>
</dbReference>
<dbReference type="InterPro" id="IPR011041">
    <property type="entry name" value="Quinoprot_gluc/sorb_DH_b-prop"/>
</dbReference>
<dbReference type="Gene3D" id="2.120.10.30">
    <property type="entry name" value="TolB, C-terminal domain"/>
    <property type="match status" value="5"/>
</dbReference>
<keyword evidence="3" id="KW-1133">Transmembrane helix</keyword>
<dbReference type="PANTHER" id="PTHR19328:SF75">
    <property type="entry name" value="ALDOSE SUGAR DEHYDROGENASE YLII"/>
    <property type="match status" value="1"/>
</dbReference>
<dbReference type="CDD" id="cd14953">
    <property type="entry name" value="NHL_like_1"/>
    <property type="match status" value="1"/>
</dbReference>
<dbReference type="InterPro" id="IPR011042">
    <property type="entry name" value="6-blade_b-propeller_TolB-like"/>
</dbReference>
<dbReference type="SUPFAM" id="SSF50952">
    <property type="entry name" value="Soluble quinoprotein glucose dehydrogenase"/>
    <property type="match status" value="1"/>
</dbReference>
<dbReference type="SUPFAM" id="SSF63825">
    <property type="entry name" value="YWTD domain"/>
    <property type="match status" value="1"/>
</dbReference>
<dbReference type="Pfam" id="PF01436">
    <property type="entry name" value="NHL"/>
    <property type="match status" value="3"/>
</dbReference>
<organism evidence="5">
    <name type="scientific">metagenome</name>
    <dbReference type="NCBI Taxonomy" id="256318"/>
    <lineage>
        <taxon>unclassified sequences</taxon>
        <taxon>metagenomes</taxon>
    </lineage>
</organism>
<keyword evidence="3" id="KW-0472">Membrane</keyword>
<evidence type="ECO:0000256" key="1">
    <source>
        <dbReference type="ARBA" id="ARBA00022737"/>
    </source>
</evidence>
<dbReference type="InterPro" id="IPR001258">
    <property type="entry name" value="NHL_repeat"/>
</dbReference>
<dbReference type="PANTHER" id="PTHR19328">
    <property type="entry name" value="HEDGEHOG-INTERACTING PROTEIN"/>
    <property type="match status" value="1"/>
</dbReference>
<keyword evidence="3" id="KW-0812">Transmembrane</keyword>
<evidence type="ECO:0000313" key="5">
    <source>
        <dbReference type="EMBL" id="SUS07603.1"/>
    </source>
</evidence>
<dbReference type="SUPFAM" id="SSF63829">
    <property type="entry name" value="Calcium-dependent phosphotriesterase"/>
    <property type="match status" value="1"/>
</dbReference>
<dbReference type="Gene3D" id="2.60.40.10">
    <property type="entry name" value="Immunoglobulins"/>
    <property type="match status" value="1"/>
</dbReference>
<evidence type="ECO:0000259" key="4">
    <source>
        <dbReference type="Pfam" id="PF07995"/>
    </source>
</evidence>
<keyword evidence="1" id="KW-0677">Repeat</keyword>
<feature type="transmembrane region" description="Helical" evidence="3">
    <location>
        <begin position="12"/>
        <end position="36"/>
    </location>
</feature>
<feature type="region of interest" description="Disordered" evidence="2">
    <location>
        <begin position="420"/>
        <end position="467"/>
    </location>
</feature>
<feature type="compositionally biased region" description="Pro residues" evidence="2">
    <location>
        <begin position="426"/>
        <end position="460"/>
    </location>
</feature>
<proteinExistence type="predicted"/>